<protein>
    <recommendedName>
        <fullName evidence="3">histidine kinase</fullName>
        <ecNumber evidence="3">2.7.13.3</ecNumber>
    </recommendedName>
</protein>
<evidence type="ECO:0000259" key="18">
    <source>
        <dbReference type="PROSITE" id="PS50112"/>
    </source>
</evidence>
<dbReference type="Gene3D" id="1.10.287.130">
    <property type="match status" value="1"/>
</dbReference>
<evidence type="ECO:0000259" key="17">
    <source>
        <dbReference type="PROSITE" id="PS50110"/>
    </source>
</evidence>
<feature type="non-terminal residue" evidence="20">
    <location>
        <position position="1031"/>
    </location>
</feature>
<dbReference type="CDD" id="cd16922">
    <property type="entry name" value="HATPase_EvgS-ArcB-TorS-like"/>
    <property type="match status" value="1"/>
</dbReference>
<dbReference type="SMART" id="SM00388">
    <property type="entry name" value="HisKA"/>
    <property type="match status" value="1"/>
</dbReference>
<dbReference type="InterPro" id="IPR036890">
    <property type="entry name" value="HATPase_C_sf"/>
</dbReference>
<dbReference type="InterPro" id="IPR003594">
    <property type="entry name" value="HATPase_dom"/>
</dbReference>
<dbReference type="PROSITE" id="PS50109">
    <property type="entry name" value="HIS_KIN"/>
    <property type="match status" value="1"/>
</dbReference>
<dbReference type="InterPro" id="IPR035965">
    <property type="entry name" value="PAS-like_dom_sf"/>
</dbReference>
<evidence type="ECO:0000256" key="2">
    <source>
        <dbReference type="ARBA" id="ARBA00004651"/>
    </source>
</evidence>
<evidence type="ECO:0000256" key="14">
    <source>
        <dbReference type="SAM" id="Coils"/>
    </source>
</evidence>
<evidence type="ECO:0000313" key="21">
    <source>
        <dbReference type="Proteomes" id="UP000266426"/>
    </source>
</evidence>
<comment type="subcellular location">
    <subcellularLocation>
        <location evidence="2">Cell membrane</location>
        <topology evidence="2">Multi-pass membrane protein</topology>
    </subcellularLocation>
</comment>
<dbReference type="Proteomes" id="UP000266426">
    <property type="component" value="Unassembled WGS sequence"/>
</dbReference>
<evidence type="ECO:0000256" key="1">
    <source>
        <dbReference type="ARBA" id="ARBA00000085"/>
    </source>
</evidence>
<dbReference type="PROSITE" id="PS50110">
    <property type="entry name" value="RESPONSE_REGULATORY"/>
    <property type="match status" value="1"/>
</dbReference>
<dbReference type="Gene3D" id="3.30.565.10">
    <property type="entry name" value="Histidine kinase-like ATPase, C-terminal domain"/>
    <property type="match status" value="1"/>
</dbReference>
<organism evidence="20 21">
    <name type="scientific">Candidatus Auribacter fodinae</name>
    <dbReference type="NCBI Taxonomy" id="2093366"/>
    <lineage>
        <taxon>Bacteria</taxon>
        <taxon>Pseudomonadati</taxon>
        <taxon>Candidatus Auribacterota</taxon>
        <taxon>Candidatus Auribacteria</taxon>
        <taxon>Candidatus Auribacterales</taxon>
        <taxon>Candidatus Auribacteraceae</taxon>
        <taxon>Candidatus Auribacter</taxon>
    </lineage>
</organism>
<reference evidence="20 21" key="1">
    <citation type="journal article" date="2017" name="ISME J.">
        <title>Energy and carbon metabolisms in a deep terrestrial subsurface fluid microbial community.</title>
        <authorList>
            <person name="Momper L."/>
            <person name="Jungbluth S.P."/>
            <person name="Lee M.D."/>
            <person name="Amend J.P."/>
        </authorList>
    </citation>
    <scope>NUCLEOTIDE SEQUENCE [LARGE SCALE GENOMIC DNA]</scope>
    <source>
        <strain evidence="20">SURF_26</strain>
    </source>
</reference>
<dbReference type="SUPFAM" id="SSF47384">
    <property type="entry name" value="Homodimeric domain of signal transducing histidine kinase"/>
    <property type="match status" value="1"/>
</dbReference>
<comment type="catalytic activity">
    <reaction evidence="1">
        <text>ATP + protein L-histidine = ADP + protein N-phospho-L-histidine.</text>
        <dbReference type="EC" id="2.7.13.3"/>
    </reaction>
</comment>
<dbReference type="InterPro" id="IPR003661">
    <property type="entry name" value="HisK_dim/P_dom"/>
</dbReference>
<dbReference type="Pfam" id="PF08269">
    <property type="entry name" value="dCache_2"/>
    <property type="match status" value="1"/>
</dbReference>
<keyword evidence="4" id="KW-1003">Cell membrane</keyword>
<evidence type="ECO:0000256" key="6">
    <source>
        <dbReference type="ARBA" id="ARBA00022679"/>
    </source>
</evidence>
<sequence length="1031" mass="118271">MLNSLRSRILLVVIFNVFICGITISYFVQKEAKQTLSTVAEDNARKILHTVMLNVETQYQSLLFHNRVAMERKKNERKNIVTMAINVIRGYHARYKDGSLTEEDAKQRAIRAIKYLRYEEGGEGYIWINDTARPIPTMIMHSAFPHLENKTMDSPEYMNILADPDKSLGEEIVDICLRNGSGYVEYLWPKPAPEGFPKERQKKVSYIELFKEWNWIVGSGVYNEDIQEESDERLKAIIDELDKMFANVKLSGSGYFFIFTGDQKLIVHPTIEAQDGRHLMNPVTQKPIFEELIAAAKTKDKSFTYIWDRPEHPGEYRFQKKAYIEYFEPLNWYVGASLYLDDIQMGAKVLGNRILYISTFFLVIAVILSVILSRNLAAPLNKLMLSLTGFTKDNINAVQIPLTGTIETRELGIIIDDMIQSIRLSMRENEALLSALKKAQEVLEQKVEERTAELNSKNVLLEKEIIERQLAEDKSKEQYQFIMTLLDTIPSPICYKNTDHQYIGCNKAFAELVGKTREDIIGKTVFDMLDSERAQPYYQKDLEILNNPGKQQFECATYFNGELRDLIFYKATFNDNKGKVLGIIGIMLDITQLKKTEQSLREAKQKAEQASRAKSIFLSNMTHELRTPMNAILGYSQLMRRDSMLPTNCREYLDIINSSGKHLLALINDVLEISKIETKQITFDTNAFNLWTLLNDLTSMFKVKTDSKNLKFSLIRHDNVPHYVFAPESKLRQVLINILGNAVKFTDNGFIEMRVFMKNKHRLAFDIEDTGAGIAPHEINKAFEYFEQTESGRKSKSGTGLGLAISRDYIHMMGGEISVASEVNKGSTFHFEIPVKEAQKSDFDAIVPKKRVIGLAPDQKIPRILVAEDNKQNRDLIVTLLETVGFQVKEAINGKDAVRLAQEWRPHFVWMDIRMPELDGIQAVQMIRTSMPDNPPVLAALTAQAVKEDQEIFLKEGFDACVHKPFREDEIFGIMSHYLGVKYIYEDEDNDIDPYETNIKILAQQLEALPNELRTKLYQAVIELDKETILR</sequence>
<feature type="transmembrane region" description="Helical" evidence="15">
    <location>
        <begin position="354"/>
        <end position="372"/>
    </location>
</feature>
<feature type="modified residue" description="4-aspartylphosphate" evidence="13">
    <location>
        <position position="912"/>
    </location>
</feature>
<dbReference type="PROSITE" id="PS50112">
    <property type="entry name" value="PAS"/>
    <property type="match status" value="1"/>
</dbReference>
<dbReference type="PRINTS" id="PR00344">
    <property type="entry name" value="BCTRLSENSOR"/>
</dbReference>
<keyword evidence="12 15" id="KW-0472">Membrane</keyword>
<dbReference type="InterPro" id="IPR000700">
    <property type="entry name" value="PAS-assoc_C"/>
</dbReference>
<proteinExistence type="predicted"/>
<dbReference type="Pfam" id="PF00512">
    <property type="entry name" value="HisKA"/>
    <property type="match status" value="1"/>
</dbReference>
<dbReference type="Pfam" id="PF00072">
    <property type="entry name" value="Response_reg"/>
    <property type="match status" value="1"/>
</dbReference>
<feature type="domain" description="PAS" evidence="18">
    <location>
        <begin position="478"/>
        <end position="532"/>
    </location>
</feature>
<dbReference type="InterPro" id="IPR005467">
    <property type="entry name" value="His_kinase_dom"/>
</dbReference>
<dbReference type="CDD" id="cd00130">
    <property type="entry name" value="PAS"/>
    <property type="match status" value="1"/>
</dbReference>
<dbReference type="FunFam" id="1.10.287.130:FF:000004">
    <property type="entry name" value="Ethylene receptor 1"/>
    <property type="match status" value="1"/>
</dbReference>
<dbReference type="FunFam" id="3.30.565.10:FF:000010">
    <property type="entry name" value="Sensor histidine kinase RcsC"/>
    <property type="match status" value="1"/>
</dbReference>
<dbReference type="CDD" id="cd00082">
    <property type="entry name" value="HisKA"/>
    <property type="match status" value="1"/>
</dbReference>
<dbReference type="EMBL" id="QZJZ01000038">
    <property type="protein sequence ID" value="RJP59970.1"/>
    <property type="molecule type" value="Genomic_DNA"/>
</dbReference>
<evidence type="ECO:0000256" key="13">
    <source>
        <dbReference type="PROSITE-ProRule" id="PRU00169"/>
    </source>
</evidence>
<accession>A0A3A4R1H1</accession>
<dbReference type="SUPFAM" id="SSF55785">
    <property type="entry name" value="PYP-like sensor domain (PAS domain)"/>
    <property type="match status" value="1"/>
</dbReference>
<keyword evidence="8" id="KW-0547">Nucleotide-binding</keyword>
<dbReference type="InterPro" id="IPR004358">
    <property type="entry name" value="Sig_transdc_His_kin-like_C"/>
</dbReference>
<dbReference type="SUPFAM" id="SSF52172">
    <property type="entry name" value="CheY-like"/>
    <property type="match status" value="1"/>
</dbReference>
<feature type="transmembrane region" description="Helical" evidence="15">
    <location>
        <begin position="6"/>
        <end position="28"/>
    </location>
</feature>
<evidence type="ECO:0000256" key="4">
    <source>
        <dbReference type="ARBA" id="ARBA00022475"/>
    </source>
</evidence>
<keyword evidence="7 15" id="KW-0812">Transmembrane</keyword>
<name>A0A3A4R1H1_9BACT</name>
<dbReference type="InterPro" id="IPR001789">
    <property type="entry name" value="Sig_transdc_resp-reg_receiver"/>
</dbReference>
<evidence type="ECO:0000256" key="5">
    <source>
        <dbReference type="ARBA" id="ARBA00022553"/>
    </source>
</evidence>
<dbReference type="AlphaFoldDB" id="A0A3A4R1H1"/>
<evidence type="ECO:0000256" key="11">
    <source>
        <dbReference type="ARBA" id="ARBA00022989"/>
    </source>
</evidence>
<dbReference type="PANTHER" id="PTHR43047">
    <property type="entry name" value="TWO-COMPONENT HISTIDINE PROTEIN KINASE"/>
    <property type="match status" value="1"/>
</dbReference>
<evidence type="ECO:0000256" key="3">
    <source>
        <dbReference type="ARBA" id="ARBA00012438"/>
    </source>
</evidence>
<dbReference type="NCBIfam" id="TIGR00229">
    <property type="entry name" value="sensory_box"/>
    <property type="match status" value="1"/>
</dbReference>
<evidence type="ECO:0000259" key="16">
    <source>
        <dbReference type="PROSITE" id="PS50109"/>
    </source>
</evidence>
<dbReference type="GO" id="GO:0005524">
    <property type="term" value="F:ATP binding"/>
    <property type="evidence" value="ECO:0007669"/>
    <property type="project" value="UniProtKB-KW"/>
</dbReference>
<keyword evidence="6" id="KW-0808">Transferase</keyword>
<evidence type="ECO:0000259" key="19">
    <source>
        <dbReference type="PROSITE" id="PS50113"/>
    </source>
</evidence>
<dbReference type="PANTHER" id="PTHR43047:SF72">
    <property type="entry name" value="OSMOSENSING HISTIDINE PROTEIN KINASE SLN1"/>
    <property type="match status" value="1"/>
</dbReference>
<dbReference type="SMART" id="SM00091">
    <property type="entry name" value="PAS"/>
    <property type="match status" value="1"/>
</dbReference>
<dbReference type="SMART" id="SM00448">
    <property type="entry name" value="REC"/>
    <property type="match status" value="1"/>
</dbReference>
<evidence type="ECO:0000256" key="8">
    <source>
        <dbReference type="ARBA" id="ARBA00022741"/>
    </source>
</evidence>
<dbReference type="InterPro" id="IPR011006">
    <property type="entry name" value="CheY-like_superfamily"/>
</dbReference>
<dbReference type="Pfam" id="PF08448">
    <property type="entry name" value="PAS_4"/>
    <property type="match status" value="1"/>
</dbReference>
<evidence type="ECO:0000313" key="20">
    <source>
        <dbReference type="EMBL" id="RJP59970.1"/>
    </source>
</evidence>
<dbReference type="SMART" id="SM01049">
    <property type="entry name" value="Cache_2"/>
    <property type="match status" value="1"/>
</dbReference>
<evidence type="ECO:0000256" key="9">
    <source>
        <dbReference type="ARBA" id="ARBA00022777"/>
    </source>
</evidence>
<keyword evidence="10" id="KW-0067">ATP-binding</keyword>
<dbReference type="SUPFAM" id="SSF55874">
    <property type="entry name" value="ATPase domain of HSP90 chaperone/DNA topoisomerase II/histidine kinase"/>
    <property type="match status" value="1"/>
</dbReference>
<dbReference type="GO" id="GO:0005886">
    <property type="term" value="C:plasma membrane"/>
    <property type="evidence" value="ECO:0007669"/>
    <property type="project" value="UniProtKB-SubCell"/>
</dbReference>
<dbReference type="InterPro" id="IPR000014">
    <property type="entry name" value="PAS"/>
</dbReference>
<dbReference type="Gene3D" id="3.30.450.20">
    <property type="entry name" value="PAS domain"/>
    <property type="match status" value="3"/>
</dbReference>
<gene>
    <name evidence="20" type="ORF">C4541_05040</name>
</gene>
<dbReference type="InterPro" id="IPR013656">
    <property type="entry name" value="PAS_4"/>
</dbReference>
<dbReference type="InterPro" id="IPR036097">
    <property type="entry name" value="HisK_dim/P_sf"/>
</dbReference>
<feature type="coiled-coil region" evidence="14">
    <location>
        <begin position="426"/>
        <end position="464"/>
    </location>
</feature>
<keyword evidence="11 15" id="KW-1133">Transmembrane helix</keyword>
<evidence type="ECO:0000256" key="15">
    <source>
        <dbReference type="SAM" id="Phobius"/>
    </source>
</evidence>
<dbReference type="PROSITE" id="PS50113">
    <property type="entry name" value="PAC"/>
    <property type="match status" value="1"/>
</dbReference>
<dbReference type="GO" id="GO:0000155">
    <property type="term" value="F:phosphorelay sensor kinase activity"/>
    <property type="evidence" value="ECO:0007669"/>
    <property type="project" value="InterPro"/>
</dbReference>
<evidence type="ECO:0000256" key="12">
    <source>
        <dbReference type="ARBA" id="ARBA00023136"/>
    </source>
</evidence>
<dbReference type="CDD" id="cd17546">
    <property type="entry name" value="REC_hyHK_CKI1_RcsC-like"/>
    <property type="match status" value="1"/>
</dbReference>
<keyword evidence="5 13" id="KW-0597">Phosphoprotein</keyword>
<dbReference type="GO" id="GO:0009927">
    <property type="term" value="F:histidine phosphotransfer kinase activity"/>
    <property type="evidence" value="ECO:0007669"/>
    <property type="project" value="TreeGrafter"/>
</dbReference>
<dbReference type="EC" id="2.7.13.3" evidence="3"/>
<dbReference type="Pfam" id="PF02518">
    <property type="entry name" value="HATPase_c"/>
    <property type="match status" value="1"/>
</dbReference>
<feature type="domain" description="PAC" evidence="19">
    <location>
        <begin position="549"/>
        <end position="602"/>
    </location>
</feature>
<evidence type="ECO:0000256" key="7">
    <source>
        <dbReference type="ARBA" id="ARBA00022692"/>
    </source>
</evidence>
<evidence type="ECO:0000256" key="10">
    <source>
        <dbReference type="ARBA" id="ARBA00022840"/>
    </source>
</evidence>
<feature type="domain" description="Histidine kinase" evidence="16">
    <location>
        <begin position="620"/>
        <end position="837"/>
    </location>
</feature>
<feature type="domain" description="Response regulatory" evidence="17">
    <location>
        <begin position="863"/>
        <end position="979"/>
    </location>
</feature>
<comment type="caution">
    <text evidence="20">The sequence shown here is derived from an EMBL/GenBank/DDBJ whole genome shotgun (WGS) entry which is preliminary data.</text>
</comment>
<dbReference type="InterPro" id="IPR033480">
    <property type="entry name" value="sCache_2"/>
</dbReference>
<dbReference type="SMART" id="SM00387">
    <property type="entry name" value="HATPase_c"/>
    <property type="match status" value="1"/>
</dbReference>
<dbReference type="InterPro" id="IPR004010">
    <property type="entry name" value="Double_Cache_2"/>
</dbReference>
<dbReference type="Gene3D" id="3.40.50.2300">
    <property type="match status" value="1"/>
</dbReference>
<keyword evidence="14" id="KW-0175">Coiled coil</keyword>
<keyword evidence="9" id="KW-0418">Kinase</keyword>